<keyword evidence="2" id="KW-1185">Reference proteome</keyword>
<evidence type="ECO:0000313" key="2">
    <source>
        <dbReference type="Proteomes" id="UP000472320"/>
    </source>
</evidence>
<organism evidence="1 2">
    <name type="scientific">Massilia eburnea</name>
    <dbReference type="NCBI Taxonomy" id="1776165"/>
    <lineage>
        <taxon>Bacteria</taxon>
        <taxon>Pseudomonadati</taxon>
        <taxon>Pseudomonadota</taxon>
        <taxon>Betaproteobacteria</taxon>
        <taxon>Burkholderiales</taxon>
        <taxon>Oxalobacteraceae</taxon>
        <taxon>Telluria group</taxon>
        <taxon>Massilia</taxon>
    </lineage>
</organism>
<dbReference type="Proteomes" id="UP000472320">
    <property type="component" value="Unassembled WGS sequence"/>
</dbReference>
<accession>A0A6L6QLD7</accession>
<sequence length="132" mass="14783">MTSTDVAIDFSKLTPVELMFGDDFEETQQLTALFEEAELYLNSFAWCAGVKNVYFGLGMSDFIGIFLFEVVPSANERGRYHWVIAGDVPPAHFAVENCPDPSYALKGYIEETRGKVNAAQERELLKLARFAS</sequence>
<gene>
    <name evidence="1" type="ORF">GM658_19195</name>
</gene>
<dbReference type="AlphaFoldDB" id="A0A6L6QLD7"/>
<comment type="caution">
    <text evidence="1">The sequence shown here is derived from an EMBL/GenBank/DDBJ whole genome shotgun (WGS) entry which is preliminary data.</text>
</comment>
<protein>
    <submittedName>
        <fullName evidence="1">Uncharacterized protein</fullName>
    </submittedName>
</protein>
<dbReference type="EMBL" id="WNKX01000016">
    <property type="protein sequence ID" value="MTW12737.1"/>
    <property type="molecule type" value="Genomic_DNA"/>
</dbReference>
<reference evidence="1 2" key="1">
    <citation type="submission" date="2019-11" db="EMBL/GenBank/DDBJ databases">
        <title>Type strains purchased from KCTC, JCM and DSMZ.</title>
        <authorList>
            <person name="Lu H."/>
        </authorList>
    </citation>
    <scope>NUCLEOTIDE SEQUENCE [LARGE SCALE GENOMIC DNA]</scope>
    <source>
        <strain evidence="1 2">JCM 31587</strain>
    </source>
</reference>
<proteinExistence type="predicted"/>
<dbReference type="OrthoDB" id="6065082at2"/>
<evidence type="ECO:0000313" key="1">
    <source>
        <dbReference type="EMBL" id="MTW12737.1"/>
    </source>
</evidence>
<name>A0A6L6QLD7_9BURK</name>
<dbReference type="RefSeq" id="WP_155455675.1">
    <property type="nucleotide sequence ID" value="NZ_WNKX01000016.1"/>
</dbReference>